<sequence length="180" mass="19828">MHGKIAVFCSASNNIDPEFNKVARDFVRAASLRGYAIVSGGTVKGTMGQIDSELSGCGGYHIGIIPEFMKDIVAPGLSETHWTDTMAARQAMMRKGTLAAVALPGGIGTLDEVIETLTQKKLGFYDGLVFVLDWNGFYRPLEVLLDHYVETGMLEQRHRDMISFCRTPEEILTEINDHCV</sequence>
<evidence type="ECO:0000313" key="5">
    <source>
        <dbReference type="Proteomes" id="UP000725002"/>
    </source>
</evidence>
<evidence type="ECO:0000256" key="1">
    <source>
        <dbReference type="ARBA" id="ARBA00000274"/>
    </source>
</evidence>
<gene>
    <name evidence="4" type="ORF">IAB75_09105</name>
</gene>
<dbReference type="EMBL" id="JADILV010000062">
    <property type="protein sequence ID" value="MBO8484254.1"/>
    <property type="molecule type" value="Genomic_DNA"/>
</dbReference>
<comment type="catalytic activity">
    <reaction evidence="1">
        <text>AMP + H2O = D-ribose 5-phosphate + adenine</text>
        <dbReference type="Rhea" id="RHEA:20129"/>
        <dbReference type="ChEBI" id="CHEBI:15377"/>
        <dbReference type="ChEBI" id="CHEBI:16708"/>
        <dbReference type="ChEBI" id="CHEBI:78346"/>
        <dbReference type="ChEBI" id="CHEBI:456215"/>
        <dbReference type="EC" id="3.2.2.4"/>
    </reaction>
</comment>
<dbReference type="PANTHER" id="PTHR31223">
    <property type="entry name" value="LOG FAMILY PROTEIN YJL055W"/>
    <property type="match status" value="1"/>
</dbReference>
<dbReference type="AlphaFoldDB" id="A0A940IIX6"/>
<evidence type="ECO:0000256" key="2">
    <source>
        <dbReference type="ARBA" id="ARBA00006763"/>
    </source>
</evidence>
<dbReference type="InterPro" id="IPR031100">
    <property type="entry name" value="LOG_fam"/>
</dbReference>
<dbReference type="Pfam" id="PF03641">
    <property type="entry name" value="Lysine_decarbox"/>
    <property type="match status" value="1"/>
</dbReference>
<dbReference type="PANTHER" id="PTHR31223:SF70">
    <property type="entry name" value="LOG FAMILY PROTEIN YJL055W"/>
    <property type="match status" value="1"/>
</dbReference>
<reference evidence="4" key="1">
    <citation type="submission" date="2020-10" db="EMBL/GenBank/DDBJ databases">
        <authorList>
            <person name="Gilroy R."/>
        </authorList>
    </citation>
    <scope>NUCLEOTIDE SEQUENCE</scope>
    <source>
        <strain evidence="4">G3-8215</strain>
    </source>
</reference>
<accession>A0A940IIX6</accession>
<dbReference type="SUPFAM" id="SSF102405">
    <property type="entry name" value="MCP/YpsA-like"/>
    <property type="match status" value="1"/>
</dbReference>
<organism evidence="4 5">
    <name type="scientific">Candidatus Cryptobacteroides avicola</name>
    <dbReference type="NCBI Taxonomy" id="2840757"/>
    <lineage>
        <taxon>Bacteria</taxon>
        <taxon>Pseudomonadati</taxon>
        <taxon>Bacteroidota</taxon>
        <taxon>Bacteroidia</taxon>
        <taxon>Bacteroidales</taxon>
        <taxon>Candidatus Cryptobacteroides</taxon>
    </lineage>
</organism>
<name>A0A940IIX6_9BACT</name>
<dbReference type="Gene3D" id="3.40.50.450">
    <property type="match status" value="1"/>
</dbReference>
<evidence type="ECO:0000313" key="4">
    <source>
        <dbReference type="EMBL" id="MBO8484254.1"/>
    </source>
</evidence>
<dbReference type="InterPro" id="IPR005269">
    <property type="entry name" value="LOG"/>
</dbReference>
<evidence type="ECO:0000256" key="3">
    <source>
        <dbReference type="RuleBase" id="RU363015"/>
    </source>
</evidence>
<dbReference type="Proteomes" id="UP000725002">
    <property type="component" value="Unassembled WGS sequence"/>
</dbReference>
<protein>
    <recommendedName>
        <fullName evidence="3">Cytokinin riboside 5'-monophosphate phosphoribohydrolase</fullName>
        <ecNumber evidence="3">3.2.2.n1</ecNumber>
    </recommendedName>
</protein>
<dbReference type="GO" id="GO:0005829">
    <property type="term" value="C:cytosol"/>
    <property type="evidence" value="ECO:0007669"/>
    <property type="project" value="TreeGrafter"/>
</dbReference>
<keyword evidence="3" id="KW-0378">Hydrolase</keyword>
<comment type="caution">
    <text evidence="4">The sequence shown here is derived from an EMBL/GenBank/DDBJ whole genome shotgun (WGS) entry which is preliminary data.</text>
</comment>
<dbReference type="EC" id="3.2.2.n1" evidence="3"/>
<dbReference type="GO" id="GO:0009691">
    <property type="term" value="P:cytokinin biosynthetic process"/>
    <property type="evidence" value="ECO:0007669"/>
    <property type="project" value="UniProtKB-UniRule"/>
</dbReference>
<dbReference type="GO" id="GO:0008714">
    <property type="term" value="F:AMP nucleosidase activity"/>
    <property type="evidence" value="ECO:0007669"/>
    <property type="project" value="UniProtKB-EC"/>
</dbReference>
<proteinExistence type="inferred from homology"/>
<keyword evidence="3" id="KW-0203">Cytokinin biosynthesis</keyword>
<reference evidence="4" key="2">
    <citation type="journal article" date="2021" name="PeerJ">
        <title>Extensive microbial diversity within the chicken gut microbiome revealed by metagenomics and culture.</title>
        <authorList>
            <person name="Gilroy R."/>
            <person name="Ravi A."/>
            <person name="Getino M."/>
            <person name="Pursley I."/>
            <person name="Horton D.L."/>
            <person name="Alikhan N.F."/>
            <person name="Baker D."/>
            <person name="Gharbi K."/>
            <person name="Hall N."/>
            <person name="Watson M."/>
            <person name="Adriaenssens E.M."/>
            <person name="Foster-Nyarko E."/>
            <person name="Jarju S."/>
            <person name="Secka A."/>
            <person name="Antonio M."/>
            <person name="Oren A."/>
            <person name="Chaudhuri R.R."/>
            <person name="La Ragione R."/>
            <person name="Hildebrand F."/>
            <person name="Pallen M.J."/>
        </authorList>
    </citation>
    <scope>NUCLEOTIDE SEQUENCE</scope>
    <source>
        <strain evidence="4">G3-8215</strain>
    </source>
</reference>
<dbReference type="NCBIfam" id="TIGR00730">
    <property type="entry name" value="Rossman fold protein, TIGR00730 family"/>
    <property type="match status" value="1"/>
</dbReference>
<comment type="similarity">
    <text evidence="2 3">Belongs to the LOG family.</text>
</comment>